<dbReference type="InterPro" id="IPR002156">
    <property type="entry name" value="RNaseH_domain"/>
</dbReference>
<feature type="domain" description="Reverse transcriptase zinc-binding" evidence="2">
    <location>
        <begin position="1"/>
        <end position="52"/>
    </location>
</feature>
<accession>A0AAV8DDZ4</accession>
<dbReference type="CDD" id="cd06222">
    <property type="entry name" value="RNase_H_like"/>
    <property type="match status" value="1"/>
</dbReference>
<keyword evidence="3" id="KW-0808">Transferase</keyword>
<gene>
    <name evidence="3" type="ORF">LUZ62_075222</name>
</gene>
<dbReference type="InterPro" id="IPR044730">
    <property type="entry name" value="RNase_H-like_dom_plant"/>
</dbReference>
<proteinExistence type="predicted"/>
<keyword evidence="4" id="KW-1185">Reference proteome</keyword>
<dbReference type="GO" id="GO:0003964">
    <property type="term" value="F:RNA-directed DNA polymerase activity"/>
    <property type="evidence" value="ECO:0007669"/>
    <property type="project" value="UniProtKB-KW"/>
</dbReference>
<dbReference type="InterPro" id="IPR026960">
    <property type="entry name" value="RVT-Znf"/>
</dbReference>
<sequence length="297" mass="33453">MFLWKLLHDAIPVKALIARRMRTQPPPCEVCGLDVDGAMHVLFLCIKAKQCWLASGLGLRVDSLHPDIIQAVMFIFQQLDTEQLVLFANIIWSIWKTRCKEVYEGKKMVVRQILRDAGLLNNLTKSFYQVSVIRRGSLPTAPSPPIQLLLDTGKHCKMDGSFKEGSRAGWAYTLYENNVLIQYGLGTGDATSPLHAELLALNNTIQAALSQGWQEATFYTDCEVIAKVLNGVLPPEAVDWRVYILLLDTISTLKHYRKFVCCYAPRDLLVQEHNLANFARIGDLTAIGHTFPLFRPL</sequence>
<evidence type="ECO:0000259" key="1">
    <source>
        <dbReference type="Pfam" id="PF13456"/>
    </source>
</evidence>
<name>A0AAV8DDZ4_9POAL</name>
<dbReference type="GO" id="GO:0003676">
    <property type="term" value="F:nucleic acid binding"/>
    <property type="evidence" value="ECO:0007669"/>
    <property type="project" value="InterPro"/>
</dbReference>
<dbReference type="Pfam" id="PF13966">
    <property type="entry name" value="zf-RVT"/>
    <property type="match status" value="1"/>
</dbReference>
<dbReference type="Gene3D" id="3.30.420.10">
    <property type="entry name" value="Ribonuclease H-like superfamily/Ribonuclease H"/>
    <property type="match status" value="1"/>
</dbReference>
<dbReference type="InterPro" id="IPR012337">
    <property type="entry name" value="RNaseH-like_sf"/>
</dbReference>
<dbReference type="SUPFAM" id="SSF53098">
    <property type="entry name" value="Ribonuclease H-like"/>
    <property type="match status" value="1"/>
</dbReference>
<dbReference type="AlphaFoldDB" id="A0AAV8DDZ4"/>
<comment type="caution">
    <text evidence="3">The sequence shown here is derived from an EMBL/GenBank/DDBJ whole genome shotgun (WGS) entry which is preliminary data.</text>
</comment>
<evidence type="ECO:0000259" key="2">
    <source>
        <dbReference type="Pfam" id="PF13966"/>
    </source>
</evidence>
<evidence type="ECO:0000313" key="4">
    <source>
        <dbReference type="Proteomes" id="UP001140206"/>
    </source>
</evidence>
<reference evidence="3" key="1">
    <citation type="submission" date="2022-08" db="EMBL/GenBank/DDBJ databases">
        <authorList>
            <person name="Marques A."/>
        </authorList>
    </citation>
    <scope>NUCLEOTIDE SEQUENCE</scope>
    <source>
        <strain evidence="3">RhyPub2mFocal</strain>
        <tissue evidence="3">Leaves</tissue>
    </source>
</reference>
<dbReference type="PANTHER" id="PTHR34146:SF3">
    <property type="entry name" value="POLYNUCLEOTIDYL TRANSFERASE, RIBONUCLEASE H-LIKE SUPERFAMILY PROTEIN"/>
    <property type="match status" value="1"/>
</dbReference>
<dbReference type="Pfam" id="PF13456">
    <property type="entry name" value="RVT_3"/>
    <property type="match status" value="1"/>
</dbReference>
<dbReference type="InterPro" id="IPR036397">
    <property type="entry name" value="RNaseH_sf"/>
</dbReference>
<feature type="domain" description="RNase H type-1" evidence="1">
    <location>
        <begin position="159"/>
        <end position="237"/>
    </location>
</feature>
<dbReference type="PANTHER" id="PTHR34146">
    <property type="entry name" value="POLYNUCLEOTIDYL TRANSFERASE, RIBONUCLEASE H-LIKE SUPERFAMILY PROTEIN-RELATED"/>
    <property type="match status" value="1"/>
</dbReference>
<organism evidence="3 4">
    <name type="scientific">Rhynchospora pubera</name>
    <dbReference type="NCBI Taxonomy" id="906938"/>
    <lineage>
        <taxon>Eukaryota</taxon>
        <taxon>Viridiplantae</taxon>
        <taxon>Streptophyta</taxon>
        <taxon>Embryophyta</taxon>
        <taxon>Tracheophyta</taxon>
        <taxon>Spermatophyta</taxon>
        <taxon>Magnoliopsida</taxon>
        <taxon>Liliopsida</taxon>
        <taxon>Poales</taxon>
        <taxon>Cyperaceae</taxon>
        <taxon>Cyperoideae</taxon>
        <taxon>Rhynchosporeae</taxon>
        <taxon>Rhynchospora</taxon>
    </lineage>
</organism>
<keyword evidence="3" id="KW-0695">RNA-directed DNA polymerase</keyword>
<dbReference type="EMBL" id="JAMFTS010000004">
    <property type="protein sequence ID" value="KAJ4764847.1"/>
    <property type="molecule type" value="Genomic_DNA"/>
</dbReference>
<dbReference type="Proteomes" id="UP001140206">
    <property type="component" value="Chromosome 4"/>
</dbReference>
<protein>
    <submittedName>
        <fullName evidence="3">Reverse transcriptase-like protein</fullName>
    </submittedName>
</protein>
<evidence type="ECO:0000313" key="3">
    <source>
        <dbReference type="EMBL" id="KAJ4764847.1"/>
    </source>
</evidence>
<keyword evidence="3" id="KW-0548">Nucleotidyltransferase</keyword>
<dbReference type="GO" id="GO:0004523">
    <property type="term" value="F:RNA-DNA hybrid ribonuclease activity"/>
    <property type="evidence" value="ECO:0007669"/>
    <property type="project" value="InterPro"/>
</dbReference>